<feature type="transmembrane region" description="Helical" evidence="9">
    <location>
        <begin position="6"/>
        <end position="31"/>
    </location>
</feature>
<organism evidence="10 11">
    <name type="scientific">Parahalioglobus pacificus</name>
    <dbReference type="NCBI Taxonomy" id="930806"/>
    <lineage>
        <taxon>Bacteria</taxon>
        <taxon>Pseudomonadati</taxon>
        <taxon>Pseudomonadota</taxon>
        <taxon>Gammaproteobacteria</taxon>
        <taxon>Cellvibrionales</taxon>
        <taxon>Halieaceae</taxon>
        <taxon>Parahalioglobus</taxon>
    </lineage>
</organism>
<dbReference type="RefSeq" id="WP_189474304.1">
    <property type="nucleotide sequence ID" value="NZ_BMYM01000001.1"/>
</dbReference>
<evidence type="ECO:0000256" key="6">
    <source>
        <dbReference type="ARBA" id="ARBA00022989"/>
    </source>
</evidence>
<comment type="subcellular location">
    <subcellularLocation>
        <location evidence="8">Cell inner membrane</location>
    </subcellularLocation>
    <subcellularLocation>
        <location evidence="1">Cell membrane</location>
        <topology evidence="1">Multi-pass membrane protein</topology>
    </subcellularLocation>
</comment>
<dbReference type="PIRSF" id="PIRSF018472">
    <property type="entry name" value="MreD_proteobac"/>
    <property type="match status" value="1"/>
</dbReference>
<keyword evidence="8" id="KW-0997">Cell inner membrane</keyword>
<dbReference type="GO" id="GO:0008360">
    <property type="term" value="P:regulation of cell shape"/>
    <property type="evidence" value="ECO:0007669"/>
    <property type="project" value="UniProtKB-UniRule"/>
</dbReference>
<dbReference type="GO" id="GO:0005886">
    <property type="term" value="C:plasma membrane"/>
    <property type="evidence" value="ECO:0007669"/>
    <property type="project" value="UniProtKB-SubCell"/>
</dbReference>
<dbReference type="NCBIfam" id="TIGR03426">
    <property type="entry name" value="shape_MreD"/>
    <property type="match status" value="1"/>
</dbReference>
<evidence type="ECO:0000256" key="5">
    <source>
        <dbReference type="ARBA" id="ARBA00022960"/>
    </source>
</evidence>
<keyword evidence="11" id="KW-1185">Reference proteome</keyword>
<keyword evidence="4 9" id="KW-0812">Transmembrane</keyword>
<feature type="transmembrane region" description="Helical" evidence="9">
    <location>
        <begin position="134"/>
        <end position="152"/>
    </location>
</feature>
<evidence type="ECO:0000256" key="1">
    <source>
        <dbReference type="ARBA" id="ARBA00004651"/>
    </source>
</evidence>
<reference evidence="10" key="2">
    <citation type="submission" date="2020-09" db="EMBL/GenBank/DDBJ databases">
        <authorList>
            <person name="Sun Q."/>
            <person name="Kim S."/>
        </authorList>
    </citation>
    <scope>NUCLEOTIDE SEQUENCE</scope>
    <source>
        <strain evidence="10">KCTC 23430</strain>
    </source>
</reference>
<dbReference type="PANTHER" id="PTHR37484">
    <property type="entry name" value="ROD SHAPE-DETERMINING PROTEIN MRED"/>
    <property type="match status" value="1"/>
</dbReference>
<evidence type="ECO:0000256" key="9">
    <source>
        <dbReference type="SAM" id="Phobius"/>
    </source>
</evidence>
<name>A0A918XD97_9GAMM</name>
<keyword evidence="5 8" id="KW-0133">Cell shape</keyword>
<dbReference type="Proteomes" id="UP000644693">
    <property type="component" value="Unassembled WGS sequence"/>
</dbReference>
<accession>A0A918XD97</accession>
<evidence type="ECO:0000256" key="4">
    <source>
        <dbReference type="ARBA" id="ARBA00022692"/>
    </source>
</evidence>
<dbReference type="Pfam" id="PF04093">
    <property type="entry name" value="MreD"/>
    <property type="match status" value="1"/>
</dbReference>
<evidence type="ECO:0000313" key="11">
    <source>
        <dbReference type="Proteomes" id="UP000644693"/>
    </source>
</evidence>
<evidence type="ECO:0000313" key="10">
    <source>
        <dbReference type="EMBL" id="GHD25749.1"/>
    </source>
</evidence>
<keyword evidence="6 9" id="KW-1133">Transmembrane helix</keyword>
<dbReference type="InterPro" id="IPR007227">
    <property type="entry name" value="Cell_shape_determining_MreD"/>
</dbReference>
<evidence type="ECO:0000256" key="7">
    <source>
        <dbReference type="ARBA" id="ARBA00023136"/>
    </source>
</evidence>
<keyword evidence="7 8" id="KW-0472">Membrane</keyword>
<comment type="caution">
    <text evidence="10">The sequence shown here is derived from an EMBL/GenBank/DDBJ whole genome shotgun (WGS) entry which is preliminary data.</text>
</comment>
<feature type="transmembrane region" description="Helical" evidence="9">
    <location>
        <begin position="104"/>
        <end position="122"/>
    </location>
</feature>
<comment type="similarity">
    <text evidence="2 8">Belongs to the MreD family.</text>
</comment>
<keyword evidence="3 8" id="KW-1003">Cell membrane</keyword>
<dbReference type="EMBL" id="BMYM01000001">
    <property type="protein sequence ID" value="GHD25749.1"/>
    <property type="molecule type" value="Genomic_DNA"/>
</dbReference>
<comment type="function">
    <text evidence="8">Involved in formation of the rod shape of the cell. May also contribute to regulation of formation of penicillin-binding proteins.</text>
</comment>
<dbReference type="PANTHER" id="PTHR37484:SF1">
    <property type="entry name" value="ROD SHAPE-DETERMINING PROTEIN MRED"/>
    <property type="match status" value="1"/>
</dbReference>
<reference evidence="10" key="1">
    <citation type="journal article" date="2014" name="Int. J. Syst. Evol. Microbiol.">
        <title>Complete genome sequence of Corynebacterium casei LMG S-19264T (=DSM 44701T), isolated from a smear-ripened cheese.</title>
        <authorList>
            <consortium name="US DOE Joint Genome Institute (JGI-PGF)"/>
            <person name="Walter F."/>
            <person name="Albersmeier A."/>
            <person name="Kalinowski J."/>
            <person name="Ruckert C."/>
        </authorList>
    </citation>
    <scope>NUCLEOTIDE SEQUENCE</scope>
    <source>
        <strain evidence="10">KCTC 23430</strain>
    </source>
</reference>
<evidence type="ECO:0000256" key="3">
    <source>
        <dbReference type="ARBA" id="ARBA00022475"/>
    </source>
</evidence>
<dbReference type="AlphaFoldDB" id="A0A918XD97"/>
<sequence>MAVDEWHGYWVIPSTLFVAMVLAVLPLPVVLQHWRPEWLALVVLYWAIALPHRAGVFTALIAGLCMDVLEGALLGQNALALIVITVLALLLYQRIRLFTPVQQSAVVFILIGIHQLLCQWLQTLEGAGARELTFLLPALTSAACWLLVLPLLRGLRRTFQVT</sequence>
<gene>
    <name evidence="10" type="primary">mreD</name>
    <name evidence="10" type="ORF">GCM10007053_01930</name>
</gene>
<feature type="transmembrane region" description="Helical" evidence="9">
    <location>
        <begin position="38"/>
        <end position="62"/>
    </location>
</feature>
<feature type="transmembrane region" description="Helical" evidence="9">
    <location>
        <begin position="74"/>
        <end position="92"/>
    </location>
</feature>
<evidence type="ECO:0000256" key="8">
    <source>
        <dbReference type="PIRNR" id="PIRNR018472"/>
    </source>
</evidence>
<dbReference type="InterPro" id="IPR026034">
    <property type="entry name" value="MreD_proteobac"/>
</dbReference>
<proteinExistence type="inferred from homology"/>
<protein>
    <recommendedName>
        <fullName evidence="8">Rod shape-determining protein MreD</fullName>
    </recommendedName>
</protein>
<evidence type="ECO:0000256" key="2">
    <source>
        <dbReference type="ARBA" id="ARBA00007776"/>
    </source>
</evidence>